<name>A0A6I5A7E9_9BACI</name>
<reference evidence="3 4" key="1">
    <citation type="submission" date="2019-11" db="EMBL/GenBank/DDBJ databases">
        <title>Genome sequences of 17 halophilic strains isolated from different environments.</title>
        <authorList>
            <person name="Furrow R.E."/>
        </authorList>
    </citation>
    <scope>NUCLEOTIDE SEQUENCE [LARGE SCALE GENOMIC DNA]</scope>
    <source>
        <strain evidence="3 4">22514_16_FS</strain>
    </source>
</reference>
<proteinExistence type="predicted"/>
<evidence type="ECO:0000256" key="2">
    <source>
        <dbReference type="SAM" id="SignalP"/>
    </source>
</evidence>
<feature type="signal peptide" evidence="2">
    <location>
        <begin position="1"/>
        <end position="24"/>
    </location>
</feature>
<comment type="caution">
    <text evidence="3">The sequence shown here is derived from an EMBL/GenBank/DDBJ whole genome shotgun (WGS) entry which is preliminary data.</text>
</comment>
<dbReference type="Proteomes" id="UP000468638">
    <property type="component" value="Unassembled WGS sequence"/>
</dbReference>
<keyword evidence="2" id="KW-0732">Signal</keyword>
<protein>
    <submittedName>
        <fullName evidence="3">Uncharacterized protein</fullName>
    </submittedName>
</protein>
<gene>
    <name evidence="3" type="ORF">GLW05_21505</name>
</gene>
<accession>A0A6I5A7E9</accession>
<sequence length="78" mass="8675">MKKSLASLAILSTFVFSYNTSVSADELDTSEGKSQITSKDGEEDGVNDFQLSKLKLPRFPINRLMNYFPHKGQENGTT</sequence>
<dbReference type="EMBL" id="WMEQ01000030">
    <property type="protein sequence ID" value="MYL36138.1"/>
    <property type="molecule type" value="Genomic_DNA"/>
</dbReference>
<evidence type="ECO:0000313" key="3">
    <source>
        <dbReference type="EMBL" id="MYL36138.1"/>
    </source>
</evidence>
<feature type="region of interest" description="Disordered" evidence="1">
    <location>
        <begin position="24"/>
        <end position="44"/>
    </location>
</feature>
<organism evidence="3 4">
    <name type="scientific">Pontibacillus yanchengensis</name>
    <dbReference type="NCBI Taxonomy" id="462910"/>
    <lineage>
        <taxon>Bacteria</taxon>
        <taxon>Bacillati</taxon>
        <taxon>Bacillota</taxon>
        <taxon>Bacilli</taxon>
        <taxon>Bacillales</taxon>
        <taxon>Bacillaceae</taxon>
        <taxon>Pontibacillus</taxon>
    </lineage>
</organism>
<dbReference type="RefSeq" id="WP_160910396.1">
    <property type="nucleotide sequence ID" value="NZ_WMEQ01000030.1"/>
</dbReference>
<evidence type="ECO:0000313" key="4">
    <source>
        <dbReference type="Proteomes" id="UP000468638"/>
    </source>
</evidence>
<evidence type="ECO:0000256" key="1">
    <source>
        <dbReference type="SAM" id="MobiDB-lite"/>
    </source>
</evidence>
<dbReference type="AlphaFoldDB" id="A0A6I5A7E9"/>
<feature type="chain" id="PRO_5026138889" evidence="2">
    <location>
        <begin position="25"/>
        <end position="78"/>
    </location>
</feature>